<keyword evidence="5 6" id="KW-0472">Membrane</keyword>
<feature type="transmembrane region" description="Helical" evidence="6">
    <location>
        <begin position="462"/>
        <end position="481"/>
    </location>
</feature>
<gene>
    <name evidence="7" type="ORF">JZO67_001228</name>
</gene>
<feature type="transmembrane region" description="Helical" evidence="6">
    <location>
        <begin position="51"/>
        <end position="70"/>
    </location>
</feature>
<keyword evidence="3 6" id="KW-0812">Transmembrane</keyword>
<sequence>MKKNLLSGTFWLSSANLLCKILGIVYLIPWLMMMGSQDAGQQAQALYNVAYLPYALFLTLGTAGFPSGIAKKIAAEKDDTPKVQLLFKSSLGIMEGIGIVSAVMMFIFAPLLSRISPVSDVQEAVWAIRSLCPSLMIIPILSALRGYFQGVSDVIPYSISHVLEQLIRVIVILAGTFYIRMILHGSIFSAVVISTMASCVGGLVSIVYLILIGKRKNYFRLRFFIFRPSVFLQGQRPMVLSVIRESLPFIYVGSAISLAQLIDQVTLKGILHTITHQLSLAQIEVLFTQASANPNKLTVLLITIIGSISVTSLPLLTKLREKDDLLVGISDVLRLALTFLLPATLGMLILAEPMYTVFFGYDPATTGYMRVAIVTTAILSICSILLSIMQAVGLHRAAVTLVTRALVIKLILQFPLVWLTKGYGLNLATGLAFLIITMQCYQTICQNYQIQPLHYVRNYLKQLLLAAGGMSVLCLIAYLQLKNIVIVETRVGALLISILIAGLGTIIYTLVGLPRQIQKVKQRFLSH</sequence>
<dbReference type="EMBL" id="JAFREL020000001">
    <property type="protein sequence ID" value="MEO1769277.1"/>
    <property type="molecule type" value="Genomic_DNA"/>
</dbReference>
<feature type="transmembrane region" description="Helical" evidence="6">
    <location>
        <begin position="91"/>
        <end position="112"/>
    </location>
</feature>
<dbReference type="CDD" id="cd13124">
    <property type="entry name" value="MATE_SpoVB_like"/>
    <property type="match status" value="1"/>
</dbReference>
<feature type="transmembrane region" description="Helical" evidence="6">
    <location>
        <begin position="189"/>
        <end position="212"/>
    </location>
</feature>
<feature type="transmembrane region" description="Helical" evidence="6">
    <location>
        <begin position="297"/>
        <end position="316"/>
    </location>
</feature>
<evidence type="ECO:0000256" key="1">
    <source>
        <dbReference type="ARBA" id="ARBA00004651"/>
    </source>
</evidence>
<evidence type="ECO:0000313" key="8">
    <source>
        <dbReference type="Proteomes" id="UP000664357"/>
    </source>
</evidence>
<dbReference type="InterPro" id="IPR024923">
    <property type="entry name" value="PG_synth_SpoVB"/>
</dbReference>
<feature type="transmembrane region" description="Helical" evidence="6">
    <location>
        <begin position="423"/>
        <end position="441"/>
    </location>
</feature>
<evidence type="ECO:0000256" key="2">
    <source>
        <dbReference type="ARBA" id="ARBA00022475"/>
    </source>
</evidence>
<dbReference type="RefSeq" id="WP_207701374.1">
    <property type="nucleotide sequence ID" value="NZ_JAFREL020000001.1"/>
</dbReference>
<feature type="transmembrane region" description="Helical" evidence="6">
    <location>
        <begin position="124"/>
        <end position="144"/>
    </location>
</feature>
<keyword evidence="8" id="KW-1185">Reference proteome</keyword>
<feature type="transmembrane region" description="Helical" evidence="6">
    <location>
        <begin position="12"/>
        <end position="31"/>
    </location>
</feature>
<dbReference type="PANTHER" id="PTHR30250">
    <property type="entry name" value="PST FAMILY PREDICTED COLANIC ACID TRANSPORTER"/>
    <property type="match status" value="1"/>
</dbReference>
<evidence type="ECO:0008006" key="9">
    <source>
        <dbReference type="Google" id="ProtNLM"/>
    </source>
</evidence>
<name>A0ABV0EKY2_9ENTE</name>
<protein>
    <recommendedName>
        <fullName evidence="9">Polysaccharide biosynthesis protein</fullName>
    </recommendedName>
</protein>
<proteinExistence type="predicted"/>
<feature type="transmembrane region" description="Helical" evidence="6">
    <location>
        <begin position="165"/>
        <end position="183"/>
    </location>
</feature>
<evidence type="ECO:0000256" key="6">
    <source>
        <dbReference type="SAM" id="Phobius"/>
    </source>
</evidence>
<dbReference type="PANTHER" id="PTHR30250:SF21">
    <property type="entry name" value="LIPID II FLIPPASE MURJ"/>
    <property type="match status" value="1"/>
</dbReference>
<dbReference type="InterPro" id="IPR002797">
    <property type="entry name" value="Polysacc_synth"/>
</dbReference>
<dbReference type="InterPro" id="IPR050833">
    <property type="entry name" value="Poly_Biosynth_Transport"/>
</dbReference>
<organism evidence="7 8">
    <name type="scientific">Candidatus Enterococcus ferrettii</name>
    <dbReference type="NCBI Taxonomy" id="2815324"/>
    <lineage>
        <taxon>Bacteria</taxon>
        <taxon>Bacillati</taxon>
        <taxon>Bacillota</taxon>
        <taxon>Bacilli</taxon>
        <taxon>Lactobacillales</taxon>
        <taxon>Enterococcaceae</taxon>
        <taxon>Enterococcus</taxon>
    </lineage>
</organism>
<evidence type="ECO:0000313" key="7">
    <source>
        <dbReference type="EMBL" id="MEO1769277.1"/>
    </source>
</evidence>
<reference evidence="7 8" key="1">
    <citation type="submission" date="2024-02" db="EMBL/GenBank/DDBJ databases">
        <title>The Genome Sequence of Enterococcus sp. DIV0159.</title>
        <authorList>
            <person name="Earl A."/>
            <person name="Manson A."/>
            <person name="Gilmore M."/>
            <person name="Sanders J."/>
            <person name="Shea T."/>
            <person name="Howe W."/>
            <person name="Livny J."/>
            <person name="Cuomo C."/>
            <person name="Neafsey D."/>
            <person name="Birren B."/>
        </authorList>
    </citation>
    <scope>NUCLEOTIDE SEQUENCE [LARGE SCALE GENOMIC DNA]</scope>
    <source>
        <strain evidence="7 8">665A</strain>
    </source>
</reference>
<keyword evidence="4 6" id="KW-1133">Transmembrane helix</keyword>
<dbReference type="Pfam" id="PF01943">
    <property type="entry name" value="Polysacc_synt"/>
    <property type="match status" value="1"/>
</dbReference>
<keyword evidence="2" id="KW-1003">Cell membrane</keyword>
<comment type="caution">
    <text evidence="7">The sequence shown here is derived from an EMBL/GenBank/DDBJ whole genome shotgun (WGS) entry which is preliminary data.</text>
</comment>
<dbReference type="Proteomes" id="UP000664357">
    <property type="component" value="Unassembled WGS sequence"/>
</dbReference>
<evidence type="ECO:0000256" key="5">
    <source>
        <dbReference type="ARBA" id="ARBA00023136"/>
    </source>
</evidence>
<feature type="transmembrane region" description="Helical" evidence="6">
    <location>
        <begin position="493"/>
        <end position="513"/>
    </location>
</feature>
<feature type="transmembrane region" description="Helical" evidence="6">
    <location>
        <begin position="367"/>
        <end position="386"/>
    </location>
</feature>
<evidence type="ECO:0000256" key="4">
    <source>
        <dbReference type="ARBA" id="ARBA00022989"/>
    </source>
</evidence>
<accession>A0ABV0EKY2</accession>
<feature type="transmembrane region" description="Helical" evidence="6">
    <location>
        <begin position="337"/>
        <end position="361"/>
    </location>
</feature>
<evidence type="ECO:0000256" key="3">
    <source>
        <dbReference type="ARBA" id="ARBA00022692"/>
    </source>
</evidence>
<comment type="subcellular location">
    <subcellularLocation>
        <location evidence="1">Cell membrane</location>
        <topology evidence="1">Multi-pass membrane protein</topology>
    </subcellularLocation>
</comment>